<proteinExistence type="predicted"/>
<name>A0ABV7XPU9_9GAMM</name>
<comment type="caution">
    <text evidence="2">The sequence shown here is derived from an EMBL/GenBank/DDBJ whole genome shotgun (WGS) entry which is preliminary data.</text>
</comment>
<gene>
    <name evidence="2" type="ORF">ACFONC_14350</name>
</gene>
<dbReference type="InterPro" id="IPR021329">
    <property type="entry name" value="DUF2938"/>
</dbReference>
<accession>A0ABV7XPU9</accession>
<dbReference type="Pfam" id="PF11158">
    <property type="entry name" value="DUF2938"/>
    <property type="match status" value="1"/>
</dbReference>
<feature type="transmembrane region" description="Helical" evidence="1">
    <location>
        <begin position="7"/>
        <end position="25"/>
    </location>
</feature>
<evidence type="ECO:0000313" key="3">
    <source>
        <dbReference type="Proteomes" id="UP001595705"/>
    </source>
</evidence>
<protein>
    <submittedName>
        <fullName evidence="2">DUF2938 domain-containing protein</fullName>
    </submittedName>
</protein>
<keyword evidence="3" id="KW-1185">Reference proteome</keyword>
<keyword evidence="1" id="KW-0812">Transmembrane</keyword>
<keyword evidence="1" id="KW-0472">Membrane</keyword>
<feature type="transmembrane region" description="Helical" evidence="1">
    <location>
        <begin position="71"/>
        <end position="89"/>
    </location>
</feature>
<evidence type="ECO:0000313" key="2">
    <source>
        <dbReference type="EMBL" id="MFC3717328.1"/>
    </source>
</evidence>
<dbReference type="Proteomes" id="UP001595705">
    <property type="component" value="Unassembled WGS sequence"/>
</dbReference>
<organism evidence="2 3">
    <name type="scientific">Luteimonas soli</name>
    <dbReference type="NCBI Taxonomy" id="1648966"/>
    <lineage>
        <taxon>Bacteria</taxon>
        <taxon>Pseudomonadati</taxon>
        <taxon>Pseudomonadota</taxon>
        <taxon>Gammaproteobacteria</taxon>
        <taxon>Lysobacterales</taxon>
        <taxon>Lysobacteraceae</taxon>
        <taxon>Luteimonas</taxon>
    </lineage>
</organism>
<keyword evidence="1" id="KW-1133">Transmembrane helix</keyword>
<sequence length="163" mass="17514">MDIVLRAVVVGIGATLVLDLWALALRRASGVRPLDWALVGRWIGHLRRGRFMHDSIAAAAPVRRERLLGWGFHYATGIAFAGLLLAACGPDWARQPTWPPCLALGVLTVLFPFFVMQPAMGAGVAASKTPRPAQARLRSLATHVVFGVGLYLAALLAAALFPR</sequence>
<reference evidence="3" key="1">
    <citation type="journal article" date="2019" name="Int. J. Syst. Evol. Microbiol.">
        <title>The Global Catalogue of Microorganisms (GCM) 10K type strain sequencing project: providing services to taxonomists for standard genome sequencing and annotation.</title>
        <authorList>
            <consortium name="The Broad Institute Genomics Platform"/>
            <consortium name="The Broad Institute Genome Sequencing Center for Infectious Disease"/>
            <person name="Wu L."/>
            <person name="Ma J."/>
        </authorList>
    </citation>
    <scope>NUCLEOTIDE SEQUENCE [LARGE SCALE GENOMIC DNA]</scope>
    <source>
        <strain evidence="3">KCTC 42441</strain>
    </source>
</reference>
<evidence type="ECO:0000256" key="1">
    <source>
        <dbReference type="SAM" id="Phobius"/>
    </source>
</evidence>
<dbReference type="RefSeq" id="WP_386745203.1">
    <property type="nucleotide sequence ID" value="NZ_JBHRYA010000011.1"/>
</dbReference>
<feature type="transmembrane region" description="Helical" evidence="1">
    <location>
        <begin position="101"/>
        <end position="120"/>
    </location>
</feature>
<feature type="transmembrane region" description="Helical" evidence="1">
    <location>
        <begin position="140"/>
        <end position="161"/>
    </location>
</feature>
<dbReference type="EMBL" id="JBHRYA010000011">
    <property type="protein sequence ID" value="MFC3717328.1"/>
    <property type="molecule type" value="Genomic_DNA"/>
</dbReference>